<evidence type="ECO:0000313" key="4">
    <source>
        <dbReference type="Proteomes" id="UP000775872"/>
    </source>
</evidence>
<name>A0A9N9Z082_9HYPO</name>
<dbReference type="SUPFAM" id="SSF54427">
    <property type="entry name" value="NTF2-like"/>
    <property type="match status" value="1"/>
</dbReference>
<dbReference type="InterPro" id="IPR037401">
    <property type="entry name" value="SnoaL-like"/>
</dbReference>
<evidence type="ECO:0000259" key="2">
    <source>
        <dbReference type="PROSITE" id="PS51819"/>
    </source>
</evidence>
<dbReference type="Proteomes" id="UP000775872">
    <property type="component" value="Unassembled WGS sequence"/>
</dbReference>
<dbReference type="AlphaFoldDB" id="A0A9N9Z082"/>
<feature type="domain" description="VOC" evidence="2">
    <location>
        <begin position="16"/>
        <end position="133"/>
    </location>
</feature>
<reference evidence="3 4" key="2">
    <citation type="submission" date="2021-10" db="EMBL/GenBank/DDBJ databases">
        <authorList>
            <person name="Piombo E."/>
        </authorList>
    </citation>
    <scope>NUCLEOTIDE SEQUENCE [LARGE SCALE GENOMIC DNA]</scope>
</reference>
<protein>
    <recommendedName>
        <fullName evidence="2">VOC domain-containing protein</fullName>
    </recommendedName>
</protein>
<accession>A0A9N9Z082</accession>
<dbReference type="Gene3D" id="3.10.180.10">
    <property type="entry name" value="2,3-Dihydroxybiphenyl 1,2-Dioxygenase, domain 1"/>
    <property type="match status" value="1"/>
</dbReference>
<dbReference type="SUPFAM" id="SSF54593">
    <property type="entry name" value="Glyoxalase/Bleomycin resistance protein/Dihydroxybiphenyl dioxygenase"/>
    <property type="match status" value="1"/>
</dbReference>
<proteinExistence type="inferred from homology"/>
<dbReference type="InterPro" id="IPR032710">
    <property type="entry name" value="NTF2-like_dom_sf"/>
</dbReference>
<dbReference type="InterPro" id="IPR004360">
    <property type="entry name" value="Glyas_Fos-R_dOase_dom"/>
</dbReference>
<dbReference type="InterPro" id="IPR050383">
    <property type="entry name" value="GlyoxalaseI/FosfomycinResist"/>
</dbReference>
<dbReference type="OrthoDB" id="5371818at2759"/>
<dbReference type="Gene3D" id="3.10.450.50">
    <property type="match status" value="1"/>
</dbReference>
<evidence type="ECO:0000313" key="3">
    <source>
        <dbReference type="EMBL" id="CAH0046647.1"/>
    </source>
</evidence>
<sequence>MPNQSQQDSKVLSPKALAHVVLRTSNFKPMVAFYKAFLGAHATFENEFLSFLTYDDEHHRIAIGNVPGTSEKVLTAAGLEHLAFSFGSLQDLLSAYTQRKARGILPIWSINHGPTTSIYYQDPDGNQIETQVDNFDTVEEANQFMASPEYAENPIGVDFDPENLIEQLGAGDEKLLKKRANIGPRGLDTIPKPPPRDTDFTTVDALHKDLSSPPSKYHDPELAATEEEILEFYKRFGNFLNHVSHTDVPAGKSFFELKDYSIFDLMGTVSRPSLEPHYDHITPYLGKTNQQFREVEITAVTKDFGYITAVQRVDGKAADGEPYDFSFRSTSLLRKVDGGEWKYVHEHYSFPVDMATKIADFTGRQKATESVEFKKKEEL</sequence>
<evidence type="ECO:0000256" key="1">
    <source>
        <dbReference type="ARBA" id="ARBA00010363"/>
    </source>
</evidence>
<dbReference type="Pfam" id="PF13474">
    <property type="entry name" value="SnoaL_3"/>
    <property type="match status" value="1"/>
</dbReference>
<gene>
    <name evidence="3" type="ORF">CSOL1703_00012881</name>
</gene>
<dbReference type="InterPro" id="IPR029068">
    <property type="entry name" value="Glyas_Bleomycin-R_OHBP_Dase"/>
</dbReference>
<dbReference type="EMBL" id="CABFOC020000015">
    <property type="protein sequence ID" value="CAH0046647.1"/>
    <property type="molecule type" value="Genomic_DNA"/>
</dbReference>
<organism evidence="3 4">
    <name type="scientific">Clonostachys solani</name>
    <dbReference type="NCBI Taxonomy" id="160281"/>
    <lineage>
        <taxon>Eukaryota</taxon>
        <taxon>Fungi</taxon>
        <taxon>Dikarya</taxon>
        <taxon>Ascomycota</taxon>
        <taxon>Pezizomycotina</taxon>
        <taxon>Sordariomycetes</taxon>
        <taxon>Hypocreomycetidae</taxon>
        <taxon>Hypocreales</taxon>
        <taxon>Bionectriaceae</taxon>
        <taxon>Clonostachys</taxon>
    </lineage>
</organism>
<comment type="caution">
    <text evidence="3">The sequence shown here is derived from an EMBL/GenBank/DDBJ whole genome shotgun (WGS) entry which is preliminary data.</text>
</comment>
<dbReference type="Pfam" id="PF00903">
    <property type="entry name" value="Glyoxalase"/>
    <property type="match status" value="1"/>
</dbReference>
<comment type="similarity">
    <text evidence="1">Belongs to the glyoxalase I family.</text>
</comment>
<dbReference type="PANTHER" id="PTHR21366:SF14">
    <property type="entry name" value="GLYOXALASE DOMAIN-CONTAINING PROTEIN 5"/>
    <property type="match status" value="1"/>
</dbReference>
<reference evidence="4" key="1">
    <citation type="submission" date="2019-06" db="EMBL/GenBank/DDBJ databases">
        <authorList>
            <person name="Broberg M."/>
        </authorList>
    </citation>
    <scope>NUCLEOTIDE SEQUENCE [LARGE SCALE GENOMIC DNA]</scope>
</reference>
<dbReference type="PANTHER" id="PTHR21366">
    <property type="entry name" value="GLYOXALASE FAMILY PROTEIN"/>
    <property type="match status" value="1"/>
</dbReference>
<dbReference type="InterPro" id="IPR037523">
    <property type="entry name" value="VOC_core"/>
</dbReference>
<dbReference type="PROSITE" id="PS51819">
    <property type="entry name" value="VOC"/>
    <property type="match status" value="1"/>
</dbReference>
<keyword evidence="4" id="KW-1185">Reference proteome</keyword>